<organism evidence="2 3">
    <name type="scientific">Trichoderma asperellum (strain ATCC 204424 / CBS 433.97 / NBRC 101777)</name>
    <dbReference type="NCBI Taxonomy" id="1042311"/>
    <lineage>
        <taxon>Eukaryota</taxon>
        <taxon>Fungi</taxon>
        <taxon>Dikarya</taxon>
        <taxon>Ascomycota</taxon>
        <taxon>Pezizomycotina</taxon>
        <taxon>Sordariomycetes</taxon>
        <taxon>Hypocreomycetidae</taxon>
        <taxon>Hypocreales</taxon>
        <taxon>Hypocreaceae</taxon>
        <taxon>Trichoderma</taxon>
    </lineage>
</organism>
<reference evidence="2 3" key="1">
    <citation type="submission" date="2016-07" db="EMBL/GenBank/DDBJ databases">
        <title>Multiple horizontal gene transfer events from other fungi enriched the ability of initially mycotrophic Trichoderma (Ascomycota) to feed on dead plant biomass.</title>
        <authorList>
            <consortium name="DOE Joint Genome Institute"/>
            <person name="Aerts A."/>
            <person name="Atanasova L."/>
            <person name="Chenthamara K."/>
            <person name="Zhang J."/>
            <person name="Grujic M."/>
            <person name="Henrissat B."/>
            <person name="Kuo A."/>
            <person name="Salamov A."/>
            <person name="Lipzen A."/>
            <person name="Labutti K."/>
            <person name="Barry K."/>
            <person name="Miao Y."/>
            <person name="Rahimi M.J."/>
            <person name="Shen Q."/>
            <person name="Grigoriev I.V."/>
            <person name="Kubicek C.P."/>
            <person name="Druzhinina I.S."/>
        </authorList>
    </citation>
    <scope>NUCLEOTIDE SEQUENCE [LARGE SCALE GENOMIC DNA]</scope>
    <source>
        <strain evidence="2 3">CBS 433.97</strain>
    </source>
</reference>
<sequence>MSFSIQHPDLSSALVTPKDASTANFQSVTCYIEVSPAKQSLKRKRTKTTEDTSGMFPDGPRILEYLPPNTHREAQKISHSGKTSRTELIKQLKQMLDIALELIVLGSRKQYKGIITSTYTPAECLAHLAPAVFSMLYLKVNTTG</sequence>
<feature type="region of interest" description="Disordered" evidence="1">
    <location>
        <begin position="42"/>
        <end position="61"/>
    </location>
</feature>
<accession>A0A2T3Z512</accession>
<evidence type="ECO:0000313" key="2">
    <source>
        <dbReference type="EMBL" id="PTB39892.1"/>
    </source>
</evidence>
<dbReference type="OrthoDB" id="4898608at2759"/>
<keyword evidence="3" id="KW-1185">Reference proteome</keyword>
<dbReference type="Proteomes" id="UP000240493">
    <property type="component" value="Unassembled WGS sequence"/>
</dbReference>
<evidence type="ECO:0000256" key="1">
    <source>
        <dbReference type="SAM" id="MobiDB-lite"/>
    </source>
</evidence>
<dbReference type="STRING" id="1042311.A0A2T3Z512"/>
<name>A0A2T3Z512_TRIA4</name>
<dbReference type="EMBL" id="KZ679263">
    <property type="protein sequence ID" value="PTB39892.1"/>
    <property type="molecule type" value="Genomic_DNA"/>
</dbReference>
<gene>
    <name evidence="2" type="ORF">M441DRAFT_142103</name>
</gene>
<dbReference type="AlphaFoldDB" id="A0A2T3Z512"/>
<evidence type="ECO:0000313" key="3">
    <source>
        <dbReference type="Proteomes" id="UP000240493"/>
    </source>
</evidence>
<proteinExistence type="predicted"/>
<protein>
    <submittedName>
        <fullName evidence="2">Uncharacterized protein</fullName>
    </submittedName>
</protein>